<evidence type="ECO:0000256" key="15">
    <source>
        <dbReference type="PIRSR" id="PIRSR006135-1"/>
    </source>
</evidence>
<accession>A0A7C9QVP7</accession>
<comment type="function">
    <text evidence="4 14">Catalyzes ATP-dependent phosphorylation of adenosylcobinamide and addition of GMP to adenosylcobinamide phosphate.</text>
</comment>
<dbReference type="EC" id="2.7.7.62" evidence="14"/>
<comment type="pathway">
    <text evidence="5 14">Cofactor biosynthesis; adenosylcobalamin biosynthesis; adenosylcobalamin from cob(II)yrinate a,c-diamide: step 6/7.</text>
</comment>
<protein>
    <recommendedName>
        <fullName evidence="14">Bifunctional adenosylcobalamin biosynthesis protein</fullName>
        <ecNumber evidence="14">2.7.1.156</ecNumber>
        <ecNumber evidence="14">2.7.7.62</ecNumber>
    </recommendedName>
</protein>
<keyword evidence="9 14" id="KW-0808">Transferase</keyword>
<evidence type="ECO:0000313" key="17">
    <source>
        <dbReference type="EMBL" id="NFV81705.1"/>
    </source>
</evidence>
<evidence type="ECO:0000256" key="8">
    <source>
        <dbReference type="ARBA" id="ARBA00022573"/>
    </source>
</evidence>
<dbReference type="RefSeq" id="WP_163681989.1">
    <property type="nucleotide sequence ID" value="NZ_JAAIYP010000042.1"/>
</dbReference>
<dbReference type="AlphaFoldDB" id="A0A7C9QVP7"/>
<comment type="catalytic activity">
    <reaction evidence="3">
        <text>adenosylcob(III)inamide + GTP = adenosylcob(III)inamide phosphate + GDP + H(+)</text>
        <dbReference type="Rhea" id="RHEA:15765"/>
        <dbReference type="ChEBI" id="CHEBI:2480"/>
        <dbReference type="ChEBI" id="CHEBI:15378"/>
        <dbReference type="ChEBI" id="CHEBI:37565"/>
        <dbReference type="ChEBI" id="CHEBI:58189"/>
        <dbReference type="ChEBI" id="CHEBI:58502"/>
        <dbReference type="EC" id="2.7.1.156"/>
    </reaction>
</comment>
<sequence length="173" mass="18752">MSTSASTTLVLGGARSGKSTYAESLLSRGNALYIATGQAFDDEMAERIRLHRDRRGPRWDTVEEPLALPEALDRVLDPARPVLVDCLTLWLSNLMHAGRDVDAETARLCEVLAAAAGPVVLVSNEVGLGLVPETRLGREFRDHQGRVNQRVAQTCHRVVFVAAGLPLFLKGAP</sequence>
<comment type="similarity">
    <text evidence="7 14">Belongs to the CobU/CobP family.</text>
</comment>
<keyword evidence="13 14" id="KW-0342">GTP-binding</keyword>
<evidence type="ECO:0000256" key="7">
    <source>
        <dbReference type="ARBA" id="ARBA00007490"/>
    </source>
</evidence>
<dbReference type="PANTHER" id="PTHR34848">
    <property type="match status" value="1"/>
</dbReference>
<keyword evidence="8 14" id="KW-0169">Cobalamin biosynthesis</keyword>
<dbReference type="CDD" id="cd00544">
    <property type="entry name" value="CobU"/>
    <property type="match status" value="1"/>
</dbReference>
<comment type="pathway">
    <text evidence="6 14">Cofactor biosynthesis; adenosylcobalamin biosynthesis; adenosylcobalamin from cob(II)yrinate a,c-diamide: step 5/7.</text>
</comment>
<evidence type="ECO:0000256" key="16">
    <source>
        <dbReference type="PIRSR" id="PIRSR006135-2"/>
    </source>
</evidence>
<evidence type="ECO:0000256" key="1">
    <source>
        <dbReference type="ARBA" id="ARBA00000312"/>
    </source>
</evidence>
<evidence type="ECO:0000256" key="9">
    <source>
        <dbReference type="ARBA" id="ARBA00022679"/>
    </source>
</evidence>
<feature type="binding site" evidence="16">
    <location>
        <begin position="12"/>
        <end position="19"/>
    </location>
    <ligand>
        <name>GTP</name>
        <dbReference type="ChEBI" id="CHEBI:37565"/>
    </ligand>
</feature>
<name>A0A7C9QVP7_9PROT</name>
<dbReference type="Pfam" id="PF02283">
    <property type="entry name" value="CobU"/>
    <property type="match status" value="1"/>
</dbReference>
<evidence type="ECO:0000256" key="6">
    <source>
        <dbReference type="ARBA" id="ARBA00005159"/>
    </source>
</evidence>
<feature type="active site" description="GMP-histidine intermediate" evidence="15">
    <location>
        <position position="51"/>
    </location>
</feature>
<evidence type="ECO:0000256" key="5">
    <source>
        <dbReference type="ARBA" id="ARBA00004692"/>
    </source>
</evidence>
<reference evidence="17 18" key="1">
    <citation type="submission" date="2020-02" db="EMBL/GenBank/DDBJ databases">
        <authorList>
            <person name="Dziuba M."/>
            <person name="Kuznetsov B."/>
            <person name="Mardanov A."/>
            <person name="Ravin N."/>
            <person name="Grouzdev D."/>
        </authorList>
    </citation>
    <scope>NUCLEOTIDE SEQUENCE [LARGE SCALE GENOMIC DNA]</scope>
    <source>
        <strain evidence="17 18">SpK</strain>
    </source>
</reference>
<keyword evidence="11 14" id="KW-0418">Kinase</keyword>
<comment type="catalytic activity">
    <reaction evidence="1 14">
        <text>adenosylcob(III)inamide + ATP = adenosylcob(III)inamide phosphate + ADP + H(+)</text>
        <dbReference type="Rhea" id="RHEA:15769"/>
        <dbReference type="ChEBI" id="CHEBI:2480"/>
        <dbReference type="ChEBI" id="CHEBI:15378"/>
        <dbReference type="ChEBI" id="CHEBI:30616"/>
        <dbReference type="ChEBI" id="CHEBI:58502"/>
        <dbReference type="ChEBI" id="CHEBI:456216"/>
        <dbReference type="EC" id="2.7.1.156"/>
    </reaction>
</comment>
<dbReference type="GO" id="GO:0005525">
    <property type="term" value="F:GTP binding"/>
    <property type="evidence" value="ECO:0007669"/>
    <property type="project" value="UniProtKB-UniRule"/>
</dbReference>
<dbReference type="SUPFAM" id="SSF52540">
    <property type="entry name" value="P-loop containing nucleoside triphosphate hydrolases"/>
    <property type="match status" value="1"/>
</dbReference>
<gene>
    <name evidence="17" type="primary">cobU</name>
    <name evidence="17" type="ORF">G4223_16465</name>
</gene>
<keyword evidence="12 14" id="KW-0067">ATP-binding</keyword>
<keyword evidence="18" id="KW-1185">Reference proteome</keyword>
<dbReference type="GO" id="GO:0005524">
    <property type="term" value="F:ATP binding"/>
    <property type="evidence" value="ECO:0007669"/>
    <property type="project" value="UniProtKB-UniRule"/>
</dbReference>
<evidence type="ECO:0000256" key="2">
    <source>
        <dbReference type="ARBA" id="ARBA00000711"/>
    </source>
</evidence>
<keyword evidence="10 14" id="KW-0547">Nucleotide-binding</keyword>
<evidence type="ECO:0000256" key="11">
    <source>
        <dbReference type="ARBA" id="ARBA00022777"/>
    </source>
</evidence>
<feature type="binding site" evidence="16">
    <location>
        <position position="63"/>
    </location>
    <ligand>
        <name>GTP</name>
        <dbReference type="ChEBI" id="CHEBI:37565"/>
    </ligand>
</feature>
<dbReference type="GO" id="GO:0009236">
    <property type="term" value="P:cobalamin biosynthetic process"/>
    <property type="evidence" value="ECO:0007669"/>
    <property type="project" value="UniProtKB-UniRule"/>
</dbReference>
<proteinExistence type="inferred from homology"/>
<comment type="catalytic activity">
    <reaction evidence="2 14">
        <text>adenosylcob(III)inamide phosphate + GTP + H(+) = adenosylcob(III)inamide-GDP + diphosphate</text>
        <dbReference type="Rhea" id="RHEA:22712"/>
        <dbReference type="ChEBI" id="CHEBI:15378"/>
        <dbReference type="ChEBI" id="CHEBI:33019"/>
        <dbReference type="ChEBI" id="CHEBI:37565"/>
        <dbReference type="ChEBI" id="CHEBI:58502"/>
        <dbReference type="ChEBI" id="CHEBI:60487"/>
        <dbReference type="EC" id="2.7.7.62"/>
    </reaction>
</comment>
<dbReference type="PIRSF" id="PIRSF006135">
    <property type="entry name" value="CobU"/>
    <property type="match status" value="1"/>
</dbReference>
<dbReference type="PANTHER" id="PTHR34848:SF1">
    <property type="entry name" value="BIFUNCTIONAL ADENOSYLCOBALAMIN BIOSYNTHESIS PROTEIN COBU"/>
    <property type="match status" value="1"/>
</dbReference>
<dbReference type="NCBIfam" id="NF004469">
    <property type="entry name" value="PRK05800.1"/>
    <property type="match status" value="1"/>
</dbReference>
<dbReference type="UniPathway" id="UPA00148">
    <property type="reaction ID" value="UER00236"/>
</dbReference>
<dbReference type="InterPro" id="IPR027417">
    <property type="entry name" value="P-loop_NTPase"/>
</dbReference>
<evidence type="ECO:0000256" key="10">
    <source>
        <dbReference type="ARBA" id="ARBA00022741"/>
    </source>
</evidence>
<dbReference type="Proteomes" id="UP000480684">
    <property type="component" value="Unassembled WGS sequence"/>
</dbReference>
<dbReference type="EMBL" id="JAAIYP010000042">
    <property type="protein sequence ID" value="NFV81705.1"/>
    <property type="molecule type" value="Genomic_DNA"/>
</dbReference>
<organism evidence="17 18">
    <name type="scientific">Magnetospirillum aberrantis SpK</name>
    <dbReference type="NCBI Taxonomy" id="908842"/>
    <lineage>
        <taxon>Bacteria</taxon>
        <taxon>Pseudomonadati</taxon>
        <taxon>Pseudomonadota</taxon>
        <taxon>Alphaproteobacteria</taxon>
        <taxon>Rhodospirillales</taxon>
        <taxon>Rhodospirillaceae</taxon>
        <taxon>Magnetospirillum</taxon>
    </lineage>
</organism>
<evidence type="ECO:0000313" key="18">
    <source>
        <dbReference type="Proteomes" id="UP000480684"/>
    </source>
</evidence>
<evidence type="ECO:0000256" key="13">
    <source>
        <dbReference type="ARBA" id="ARBA00023134"/>
    </source>
</evidence>
<dbReference type="Gene3D" id="3.40.50.300">
    <property type="entry name" value="P-loop containing nucleotide triphosphate hydrolases"/>
    <property type="match status" value="1"/>
</dbReference>
<dbReference type="EC" id="2.7.1.156" evidence="14"/>
<evidence type="ECO:0000256" key="3">
    <source>
        <dbReference type="ARBA" id="ARBA00001522"/>
    </source>
</evidence>
<dbReference type="InterPro" id="IPR003203">
    <property type="entry name" value="CobU/CobP"/>
</dbReference>
<feature type="binding site" evidence="16">
    <location>
        <position position="85"/>
    </location>
    <ligand>
        <name>GTP</name>
        <dbReference type="ChEBI" id="CHEBI:37565"/>
    </ligand>
</feature>
<keyword evidence="17" id="KW-0548">Nucleotidyltransferase</keyword>
<dbReference type="GO" id="GO:0043752">
    <property type="term" value="F:adenosylcobinamide kinase activity"/>
    <property type="evidence" value="ECO:0007669"/>
    <property type="project" value="UniProtKB-EC"/>
</dbReference>
<feature type="binding site" evidence="16">
    <location>
        <begin position="35"/>
        <end position="37"/>
    </location>
    <ligand>
        <name>GTP</name>
        <dbReference type="ChEBI" id="CHEBI:37565"/>
    </ligand>
</feature>
<evidence type="ECO:0000256" key="14">
    <source>
        <dbReference type="PIRNR" id="PIRNR006135"/>
    </source>
</evidence>
<feature type="binding site" evidence="16">
    <location>
        <begin position="52"/>
        <end position="55"/>
    </location>
    <ligand>
        <name>GTP</name>
        <dbReference type="ChEBI" id="CHEBI:37565"/>
    </ligand>
</feature>
<comment type="caution">
    <text evidence="17">The sequence shown here is derived from an EMBL/GenBank/DDBJ whole genome shotgun (WGS) entry which is preliminary data.</text>
</comment>
<dbReference type="GO" id="GO:0008820">
    <property type="term" value="F:cobinamide phosphate guanylyltransferase activity"/>
    <property type="evidence" value="ECO:0007669"/>
    <property type="project" value="UniProtKB-UniRule"/>
</dbReference>
<evidence type="ECO:0000256" key="4">
    <source>
        <dbReference type="ARBA" id="ARBA00003889"/>
    </source>
</evidence>
<evidence type="ECO:0000256" key="12">
    <source>
        <dbReference type="ARBA" id="ARBA00022840"/>
    </source>
</evidence>